<keyword evidence="2" id="KW-1185">Reference proteome</keyword>
<proteinExistence type="predicted"/>
<dbReference type="RefSeq" id="WP_157458563.1">
    <property type="nucleotide sequence ID" value="NZ_WQLB01000007.1"/>
</dbReference>
<organism evidence="1 2">
    <name type="scientific">Deinococcus arboris</name>
    <dbReference type="NCBI Taxonomy" id="2682977"/>
    <lineage>
        <taxon>Bacteria</taxon>
        <taxon>Thermotogati</taxon>
        <taxon>Deinococcota</taxon>
        <taxon>Deinococci</taxon>
        <taxon>Deinococcales</taxon>
        <taxon>Deinococcaceae</taxon>
        <taxon>Deinococcus</taxon>
    </lineage>
</organism>
<dbReference type="AlphaFoldDB" id="A0A7C9LTA9"/>
<accession>A0A7C9LTA9</accession>
<protein>
    <submittedName>
        <fullName evidence="1">Uncharacterized protein</fullName>
    </submittedName>
</protein>
<dbReference type="EMBL" id="WQLB01000007">
    <property type="protein sequence ID" value="MVN86500.1"/>
    <property type="molecule type" value="Genomic_DNA"/>
</dbReference>
<comment type="caution">
    <text evidence="1">The sequence shown here is derived from an EMBL/GenBank/DDBJ whole genome shotgun (WGS) entry which is preliminary data.</text>
</comment>
<evidence type="ECO:0000313" key="1">
    <source>
        <dbReference type="EMBL" id="MVN86500.1"/>
    </source>
</evidence>
<name>A0A7C9LTA9_9DEIO</name>
<gene>
    <name evidence="1" type="ORF">GO986_06945</name>
</gene>
<sequence length="105" mass="10951">MPNASAVVSAAFQVHGRGWALELADLEGTVRKGDWVSGFPAPHDHRSLQVLGVECVDRELSTGSPQAAAAVVIAKLKGSLAQDIVGRQVSFSSTNPQVAASQENT</sequence>
<reference evidence="1 2" key="1">
    <citation type="submission" date="2019-12" db="EMBL/GenBank/DDBJ databases">
        <title>Deinococcus sp. HMF7620 Genome sequencing and assembly.</title>
        <authorList>
            <person name="Kang H."/>
            <person name="Kim H."/>
            <person name="Joh K."/>
        </authorList>
    </citation>
    <scope>NUCLEOTIDE SEQUENCE [LARGE SCALE GENOMIC DNA]</scope>
    <source>
        <strain evidence="1 2">HMF7620</strain>
    </source>
</reference>
<dbReference type="Proteomes" id="UP000483286">
    <property type="component" value="Unassembled WGS sequence"/>
</dbReference>
<evidence type="ECO:0000313" key="2">
    <source>
        <dbReference type="Proteomes" id="UP000483286"/>
    </source>
</evidence>